<dbReference type="PANTHER" id="PTHR32444">
    <property type="entry name" value="BULB-TYPE LECTIN DOMAIN-CONTAINING PROTEIN"/>
    <property type="match status" value="1"/>
</dbReference>
<dbReference type="PROSITE" id="PS50927">
    <property type="entry name" value="BULB_LECTIN"/>
    <property type="match status" value="2"/>
</dbReference>
<accession>A0A5J5AVX2</accession>
<evidence type="ECO:0000256" key="3">
    <source>
        <dbReference type="SAM" id="Phobius"/>
    </source>
</evidence>
<feature type="domain" description="Bulb-type lectin" evidence="4">
    <location>
        <begin position="369"/>
        <end position="488"/>
    </location>
</feature>
<keyword evidence="3" id="KW-1133">Transmembrane helix</keyword>
<dbReference type="SMART" id="SM00108">
    <property type="entry name" value="B_lectin"/>
    <property type="match status" value="2"/>
</dbReference>
<feature type="domain" description="Bulb-type lectin" evidence="4">
    <location>
        <begin position="10"/>
        <end position="129"/>
    </location>
</feature>
<dbReference type="Gene3D" id="2.90.10.10">
    <property type="entry name" value="Bulb-type lectin domain"/>
    <property type="match status" value="2"/>
</dbReference>
<dbReference type="PANTHER" id="PTHR32444:SF128">
    <property type="entry name" value="CURCULIN-LIKE (MANNOSE-BINDING) LECTIN FAMILY PROTEIN"/>
    <property type="match status" value="1"/>
</dbReference>
<dbReference type="AlphaFoldDB" id="A0A5J5AVX2"/>
<evidence type="ECO:0000259" key="4">
    <source>
        <dbReference type="PROSITE" id="PS50927"/>
    </source>
</evidence>
<keyword evidence="3" id="KW-0472">Membrane</keyword>
<dbReference type="Pfam" id="PF01453">
    <property type="entry name" value="B_lectin"/>
    <property type="match status" value="2"/>
</dbReference>
<dbReference type="InterPro" id="IPR036426">
    <property type="entry name" value="Bulb-type_lectin_dom_sf"/>
</dbReference>
<gene>
    <name evidence="5" type="ORF">F0562_030056</name>
</gene>
<sequence>MANISVSHATDTLGVGDQIRDYENLESSNKLFQLRFFSPGQFNQRYLGILISNNVVVWVANPDKPISDISGVLKINQDGNLLLSDRSGTSIILNFEQPAMSNNTSATLLDSGNLILKSGGRIVWQSFDNPFDILLPGMKLGLFDLNTKWPHRRFLTSWVSPLVPSPGAFTLGVNPNNTKELLVWQRGVLYWRSGNWKGNGSSGFPNVDAILDISKTLNCSYFLNENESYFTCSMKESDIYDISGLRMDTSGEIYTVSLTRDVVSYAALSHCDTKGHRSKGCATPEPSNCKAGDMFNLKFGGLAFNDHWENNSLGISDCKEICRRKCSCNAYAPAFTDGRGCKFSIDTIHYYQEGREPFYIRNNGVSRVADTLGVGDQMRDYETLESSNKRFQLRFFNLGQFNERYLGIHLSNNVVVWVANPDKPISDTSGVLKINQDGNLLLSDQNGTSIILNFEQLAMSKNTSATLLDSGNLVLKSGGRIVWQSFDYPFDILLPGMKLGLFNLNTKRPQRRFLTSWVSQIVPSPGAFTLGVNPNNMKELLVWQRGVLYWRSGNWKGNGSSDFPNLDAILDISKTLNCSYFLNENESYFTCSMKESDIYDISGLRVHPSGEISTFSSTQDLLSFAALSHCDTEGHRSKGCATPVPSNCKAGDMFNLKIGGLAFNDYWENNTLGISDCKEICRRKCSCNAYAPAFSDGRGCKFSIDTIHYYQQGVEPFYIRNNTIGNNALDLTNVTTPNTSNNMSQTPNKPNNVPPNHPRKRQLWLIIGAPLASSIVFIAVFLFCYLRWKSNHFGGMIGNSNNGLNRGTQLLMNELSTSVAAIDEFSDAKMPELLCINVEDGILNML</sequence>
<evidence type="ECO:0000313" key="6">
    <source>
        <dbReference type="Proteomes" id="UP000325577"/>
    </source>
</evidence>
<dbReference type="CDD" id="cd00028">
    <property type="entry name" value="B_lectin"/>
    <property type="match status" value="2"/>
</dbReference>
<keyword evidence="2" id="KW-0325">Glycoprotein</keyword>
<dbReference type="InterPro" id="IPR001480">
    <property type="entry name" value="Bulb-type_lectin_dom"/>
</dbReference>
<evidence type="ECO:0000313" key="5">
    <source>
        <dbReference type="EMBL" id="KAA8535053.1"/>
    </source>
</evidence>
<reference evidence="5 6" key="1">
    <citation type="submission" date="2019-09" db="EMBL/GenBank/DDBJ databases">
        <title>A chromosome-level genome assembly of the Chinese tupelo Nyssa sinensis.</title>
        <authorList>
            <person name="Yang X."/>
            <person name="Kang M."/>
            <person name="Yang Y."/>
            <person name="Xiong H."/>
            <person name="Wang M."/>
            <person name="Zhang Z."/>
            <person name="Wang Z."/>
            <person name="Wu H."/>
            <person name="Ma T."/>
            <person name="Liu J."/>
            <person name="Xi Z."/>
        </authorList>
    </citation>
    <scope>NUCLEOTIDE SEQUENCE [LARGE SCALE GENOMIC DNA]</scope>
    <source>
        <strain evidence="5">J267</strain>
        <tissue evidence="5">Leaf</tissue>
    </source>
</reference>
<dbReference type="InterPro" id="IPR003609">
    <property type="entry name" value="Pan_app"/>
</dbReference>
<name>A0A5J5AVX2_9ASTE</name>
<dbReference type="Proteomes" id="UP000325577">
    <property type="component" value="Linkage Group LG17"/>
</dbReference>
<proteinExistence type="predicted"/>
<dbReference type="SUPFAM" id="SSF51110">
    <property type="entry name" value="alpha-D-mannose-specific plant lectins"/>
    <property type="match status" value="2"/>
</dbReference>
<keyword evidence="6" id="KW-1185">Reference proteome</keyword>
<dbReference type="Pfam" id="PF08276">
    <property type="entry name" value="PAN_2"/>
    <property type="match status" value="2"/>
</dbReference>
<dbReference type="FunFam" id="2.90.10.30:FF:000003">
    <property type="entry name" value="Os04g0303100 protein"/>
    <property type="match status" value="1"/>
</dbReference>
<protein>
    <recommendedName>
        <fullName evidence="4">Bulb-type lectin domain-containing protein</fullName>
    </recommendedName>
</protein>
<evidence type="ECO:0000256" key="1">
    <source>
        <dbReference type="ARBA" id="ARBA00022729"/>
    </source>
</evidence>
<keyword evidence="3" id="KW-0812">Transmembrane</keyword>
<dbReference type="EMBL" id="CM018040">
    <property type="protein sequence ID" value="KAA8535053.1"/>
    <property type="molecule type" value="Genomic_DNA"/>
</dbReference>
<keyword evidence="1" id="KW-0732">Signal</keyword>
<evidence type="ECO:0000256" key="2">
    <source>
        <dbReference type="ARBA" id="ARBA00023180"/>
    </source>
</evidence>
<feature type="transmembrane region" description="Helical" evidence="3">
    <location>
        <begin position="763"/>
        <end position="786"/>
    </location>
</feature>
<organism evidence="5 6">
    <name type="scientific">Nyssa sinensis</name>
    <dbReference type="NCBI Taxonomy" id="561372"/>
    <lineage>
        <taxon>Eukaryota</taxon>
        <taxon>Viridiplantae</taxon>
        <taxon>Streptophyta</taxon>
        <taxon>Embryophyta</taxon>
        <taxon>Tracheophyta</taxon>
        <taxon>Spermatophyta</taxon>
        <taxon>Magnoliopsida</taxon>
        <taxon>eudicotyledons</taxon>
        <taxon>Gunneridae</taxon>
        <taxon>Pentapetalae</taxon>
        <taxon>asterids</taxon>
        <taxon>Cornales</taxon>
        <taxon>Nyssaceae</taxon>
        <taxon>Nyssa</taxon>
    </lineage>
</organism>
<dbReference type="OrthoDB" id="4062651at2759"/>